<evidence type="ECO:0000313" key="2">
    <source>
        <dbReference type="EMBL" id="KAJ9161722.1"/>
    </source>
</evidence>
<protein>
    <submittedName>
        <fullName evidence="2">Uncharacterized protein</fullName>
    </submittedName>
</protein>
<sequence>MKLSIATLAACAASALANFDLYMVHRTLITPDGVSEARLWQVFEAEPRDCNQVLNQRAWTTSSDVSGTKQGVRCVGSGCDYKPPADNIDVLEMNFHGGNTNVLHWTLYKDRGRTMVGLDGNTYGNCIVFPNGDYSCNSDANYFMEGYRKFRCLTRFTADDLNNS</sequence>
<gene>
    <name evidence="2" type="ORF">NKR19_g1937</name>
</gene>
<feature type="chain" id="PRO_5041200747" evidence="1">
    <location>
        <begin position="18"/>
        <end position="164"/>
    </location>
</feature>
<feature type="signal peptide" evidence="1">
    <location>
        <begin position="1"/>
        <end position="17"/>
    </location>
</feature>
<comment type="caution">
    <text evidence="2">The sequence shown here is derived from an EMBL/GenBank/DDBJ whole genome shotgun (WGS) entry which is preliminary data.</text>
</comment>
<organism evidence="2 3">
    <name type="scientific">Coniochaeta hoffmannii</name>
    <dbReference type="NCBI Taxonomy" id="91930"/>
    <lineage>
        <taxon>Eukaryota</taxon>
        <taxon>Fungi</taxon>
        <taxon>Dikarya</taxon>
        <taxon>Ascomycota</taxon>
        <taxon>Pezizomycotina</taxon>
        <taxon>Sordariomycetes</taxon>
        <taxon>Sordariomycetidae</taxon>
        <taxon>Coniochaetales</taxon>
        <taxon>Coniochaetaceae</taxon>
        <taxon>Coniochaeta</taxon>
    </lineage>
</organism>
<reference evidence="2" key="1">
    <citation type="submission" date="2022-07" db="EMBL/GenBank/DDBJ databases">
        <title>Fungi with potential for degradation of polypropylene.</title>
        <authorList>
            <person name="Gostincar C."/>
        </authorList>
    </citation>
    <scope>NUCLEOTIDE SEQUENCE</scope>
    <source>
        <strain evidence="2">EXF-13287</strain>
    </source>
</reference>
<keyword evidence="3" id="KW-1185">Reference proteome</keyword>
<evidence type="ECO:0000313" key="3">
    <source>
        <dbReference type="Proteomes" id="UP001174691"/>
    </source>
</evidence>
<keyword evidence="1" id="KW-0732">Signal</keyword>
<dbReference type="Proteomes" id="UP001174691">
    <property type="component" value="Unassembled WGS sequence"/>
</dbReference>
<accession>A0AA38VNI5</accession>
<proteinExistence type="predicted"/>
<name>A0AA38VNI5_9PEZI</name>
<dbReference type="EMBL" id="JANBVN010000019">
    <property type="protein sequence ID" value="KAJ9161722.1"/>
    <property type="molecule type" value="Genomic_DNA"/>
</dbReference>
<evidence type="ECO:0000256" key="1">
    <source>
        <dbReference type="SAM" id="SignalP"/>
    </source>
</evidence>
<dbReference type="AlphaFoldDB" id="A0AA38VNI5"/>